<evidence type="ECO:0000256" key="4">
    <source>
        <dbReference type="ARBA" id="ARBA00022729"/>
    </source>
</evidence>
<evidence type="ECO:0000256" key="3">
    <source>
        <dbReference type="ARBA" id="ARBA00022692"/>
    </source>
</evidence>
<reference evidence="12 13" key="1">
    <citation type="submission" date="2019-10" db="EMBL/GenBank/DDBJ databases">
        <authorList>
            <person name="Palmer J.M."/>
        </authorList>
    </citation>
    <scope>NUCLEOTIDE SEQUENCE [LARGE SCALE GENOMIC DNA]</scope>
    <source>
        <strain evidence="12 13">TWF696</strain>
    </source>
</reference>
<name>A0AAV9UTI3_9PEZI</name>
<dbReference type="PANTHER" id="PTHR15071">
    <property type="entry name" value="MANNOSE-6-PHOSPHATE RECEPTOR FAMILY MEMBER"/>
    <property type="match status" value="1"/>
</dbReference>
<keyword evidence="13" id="KW-1185">Reference proteome</keyword>
<dbReference type="InterPro" id="IPR044865">
    <property type="entry name" value="MRH_dom"/>
</dbReference>
<organism evidence="12 13">
    <name type="scientific">Orbilia brochopaga</name>
    <dbReference type="NCBI Taxonomy" id="3140254"/>
    <lineage>
        <taxon>Eukaryota</taxon>
        <taxon>Fungi</taxon>
        <taxon>Dikarya</taxon>
        <taxon>Ascomycota</taxon>
        <taxon>Pezizomycotina</taxon>
        <taxon>Orbiliomycetes</taxon>
        <taxon>Orbiliales</taxon>
        <taxon>Orbiliaceae</taxon>
        <taxon>Orbilia</taxon>
    </lineage>
</organism>
<evidence type="ECO:0000256" key="7">
    <source>
        <dbReference type="ARBA" id="ARBA00023157"/>
    </source>
</evidence>
<evidence type="ECO:0000256" key="9">
    <source>
        <dbReference type="SAM" id="Phobius"/>
    </source>
</evidence>
<dbReference type="Gene3D" id="2.70.130.10">
    <property type="entry name" value="Mannose-6-phosphate receptor binding domain"/>
    <property type="match status" value="1"/>
</dbReference>
<gene>
    <name evidence="12" type="primary">MRL1</name>
    <name evidence="12" type="ORF">TWF696_008175</name>
</gene>
<feature type="domain" description="MRH" evidence="11">
    <location>
        <begin position="36"/>
        <end position="197"/>
    </location>
</feature>
<sequence>MLWLARDARSSLLSSAALIAFLYPLATAAMAELPDPPCSATSNRTHTFVNLQSLIRRKGFDQDYSTRHDNISFTLNICAPALSADDLHFPSAEDARNVSAYYRKGDKAYSLGRASLKPKFVGKKLVLDYAGGSLCPKLDAEGLPIEGEDNEAGYRRGLTLSFVCDRDLISPPTISFISQRYNCSYWFEVRTASACATVKAQSLGPVAIFSIISLVALMVYFVGGCFYQRTVLQARGWRQVPHWQTWLRALNFVWVRKILFPARWFSVRGGG</sequence>
<feature type="chain" id="PRO_5043799211" evidence="10">
    <location>
        <begin position="29"/>
        <end position="271"/>
    </location>
</feature>
<keyword evidence="7" id="KW-1015">Disulfide bond</keyword>
<dbReference type="PANTHER" id="PTHR15071:SF0">
    <property type="entry name" value="MANNOSE 6-PHOSPHATE RECEPTOR-LIKE PROTEIN 1"/>
    <property type="match status" value="1"/>
</dbReference>
<dbReference type="Proteomes" id="UP001375240">
    <property type="component" value="Unassembled WGS sequence"/>
</dbReference>
<evidence type="ECO:0000256" key="6">
    <source>
        <dbReference type="ARBA" id="ARBA00023136"/>
    </source>
</evidence>
<keyword evidence="2" id="KW-0813">Transport</keyword>
<dbReference type="InterPro" id="IPR028927">
    <property type="entry name" value="Man-6-P_rcpt"/>
</dbReference>
<proteinExistence type="predicted"/>
<evidence type="ECO:0000313" key="13">
    <source>
        <dbReference type="Proteomes" id="UP001375240"/>
    </source>
</evidence>
<keyword evidence="8" id="KW-0325">Glycoprotein</keyword>
<dbReference type="InterPro" id="IPR009011">
    <property type="entry name" value="Man6P_isomerase_rcpt-bd_dom_sf"/>
</dbReference>
<dbReference type="AlphaFoldDB" id="A0AAV9UTI3"/>
<evidence type="ECO:0000256" key="1">
    <source>
        <dbReference type="ARBA" id="ARBA00004308"/>
    </source>
</evidence>
<evidence type="ECO:0000256" key="8">
    <source>
        <dbReference type="ARBA" id="ARBA00023180"/>
    </source>
</evidence>
<dbReference type="SMART" id="SM01404">
    <property type="entry name" value="CIMR"/>
    <property type="match status" value="1"/>
</dbReference>
<comment type="subcellular location">
    <subcellularLocation>
        <location evidence="1">Endomembrane system</location>
    </subcellularLocation>
</comment>
<evidence type="ECO:0000256" key="10">
    <source>
        <dbReference type="SAM" id="SignalP"/>
    </source>
</evidence>
<dbReference type="GO" id="GO:0007034">
    <property type="term" value="P:vacuolar transport"/>
    <property type="evidence" value="ECO:0007669"/>
    <property type="project" value="TreeGrafter"/>
</dbReference>
<keyword evidence="12" id="KW-0675">Receptor</keyword>
<keyword evidence="6 9" id="KW-0472">Membrane</keyword>
<comment type="caution">
    <text evidence="12">The sequence shown here is derived from an EMBL/GenBank/DDBJ whole genome shotgun (WGS) entry which is preliminary data.</text>
</comment>
<dbReference type="GO" id="GO:0010008">
    <property type="term" value="C:endosome membrane"/>
    <property type="evidence" value="ECO:0007669"/>
    <property type="project" value="UniProtKB-SubCell"/>
</dbReference>
<accession>A0AAV9UTI3</accession>
<dbReference type="EMBL" id="JAVHNQ010000006">
    <property type="protein sequence ID" value="KAK6344541.1"/>
    <property type="molecule type" value="Genomic_DNA"/>
</dbReference>
<evidence type="ECO:0000256" key="5">
    <source>
        <dbReference type="ARBA" id="ARBA00022989"/>
    </source>
</evidence>
<dbReference type="GO" id="GO:0000139">
    <property type="term" value="C:Golgi membrane"/>
    <property type="evidence" value="ECO:0007669"/>
    <property type="project" value="UniProtKB-SubCell"/>
</dbReference>
<keyword evidence="4 10" id="KW-0732">Signal</keyword>
<keyword evidence="3 9" id="KW-0812">Transmembrane</keyword>
<evidence type="ECO:0000256" key="2">
    <source>
        <dbReference type="ARBA" id="ARBA00022448"/>
    </source>
</evidence>
<evidence type="ECO:0000313" key="12">
    <source>
        <dbReference type="EMBL" id="KAK6344541.1"/>
    </source>
</evidence>
<dbReference type="SUPFAM" id="SSF50911">
    <property type="entry name" value="Mannose 6-phosphate receptor domain"/>
    <property type="match status" value="1"/>
</dbReference>
<dbReference type="PROSITE" id="PS51914">
    <property type="entry name" value="MRH"/>
    <property type="match status" value="1"/>
</dbReference>
<keyword evidence="5 9" id="KW-1133">Transmembrane helix</keyword>
<dbReference type="Pfam" id="PF02157">
    <property type="entry name" value="Man-6-P_recep"/>
    <property type="match status" value="1"/>
</dbReference>
<protein>
    <submittedName>
        <fullName evidence="12">Cation-independent mannose-6-phosphate receptor CI-MPR</fullName>
    </submittedName>
</protein>
<feature type="transmembrane region" description="Helical" evidence="9">
    <location>
        <begin position="203"/>
        <end position="227"/>
    </location>
</feature>
<feature type="signal peptide" evidence="10">
    <location>
        <begin position="1"/>
        <end position="28"/>
    </location>
</feature>
<dbReference type="GO" id="GO:0005770">
    <property type="term" value="C:late endosome"/>
    <property type="evidence" value="ECO:0007669"/>
    <property type="project" value="TreeGrafter"/>
</dbReference>
<evidence type="ECO:0000259" key="11">
    <source>
        <dbReference type="PROSITE" id="PS51914"/>
    </source>
</evidence>